<dbReference type="Gene3D" id="1.10.3290.10">
    <property type="entry name" value="Fido-like domain"/>
    <property type="match status" value="1"/>
</dbReference>
<dbReference type="PROSITE" id="PS51459">
    <property type="entry name" value="FIDO"/>
    <property type="match status" value="1"/>
</dbReference>
<dbReference type="InterPro" id="IPR003812">
    <property type="entry name" value="Fido"/>
</dbReference>
<sequence length="307" mass="35200">MNIKEKLLLIQKISGVTQEEMAHKLGVTFASLNRWINEKSKPRAKMLEKIERMYMEYSGQTRVSDAEIETKKKDILIVQKAHPDVIREIISNPDVKDQFYLSLTYNTNRIEGSSLTEGETAEILFENAALKNKSLAEQLEAKNHQAALIYLFEHISHGEINEQFILKLHSILLNAVRSDAGTYRKHSVRILGTDVPTANFLKIPDLIKQLILDINKNETDIFTQIAATHARFEQIHPFGDGNGRIGRLLMHAMALKRNFPPMVIYQSKKIIYKNRLYSAQMNNDLLPLAGLICDATLEGYRILERKW</sequence>
<evidence type="ECO:0000313" key="7">
    <source>
        <dbReference type="Proteomes" id="UP000034617"/>
    </source>
</evidence>
<protein>
    <submittedName>
        <fullName evidence="6">Filamentation induced by cAMP protein Fic</fullName>
    </submittedName>
</protein>
<keyword evidence="2" id="KW-0547">Nucleotide-binding</keyword>
<dbReference type="Proteomes" id="UP000034617">
    <property type="component" value="Unassembled WGS sequence"/>
</dbReference>
<evidence type="ECO:0000256" key="2">
    <source>
        <dbReference type="PIRSR" id="PIRSR640198-2"/>
    </source>
</evidence>
<dbReference type="EMBL" id="LCHM01000030">
    <property type="protein sequence ID" value="KKT37292.1"/>
    <property type="molecule type" value="Genomic_DNA"/>
</dbReference>
<evidence type="ECO:0000259" key="4">
    <source>
        <dbReference type="PROSITE" id="PS50943"/>
    </source>
</evidence>
<feature type="binding site" evidence="2">
    <location>
        <begin position="240"/>
        <end position="247"/>
    </location>
    <ligand>
        <name>ATP</name>
        <dbReference type="ChEBI" id="CHEBI:30616"/>
    </ligand>
</feature>
<feature type="domain" description="Fido" evidence="5">
    <location>
        <begin position="160"/>
        <end position="294"/>
    </location>
</feature>
<keyword evidence="2" id="KW-0067">ATP-binding</keyword>
<dbReference type="InterPro" id="IPR010982">
    <property type="entry name" value="Lambda_DNA-bd_dom_sf"/>
</dbReference>
<dbReference type="Pfam" id="PF02661">
    <property type="entry name" value="Fic"/>
    <property type="match status" value="1"/>
</dbReference>
<dbReference type="GO" id="GO:0003677">
    <property type="term" value="F:DNA binding"/>
    <property type="evidence" value="ECO:0007669"/>
    <property type="project" value="InterPro"/>
</dbReference>
<comment type="caution">
    <text evidence="6">The sequence shown here is derived from an EMBL/GenBank/DDBJ whole genome shotgun (WGS) entry which is preliminary data.</text>
</comment>
<proteinExistence type="predicted"/>
<reference evidence="6 7" key="1">
    <citation type="journal article" date="2015" name="Nature">
        <title>rRNA introns, odd ribosomes, and small enigmatic genomes across a large radiation of phyla.</title>
        <authorList>
            <person name="Brown C.T."/>
            <person name="Hug L.A."/>
            <person name="Thomas B.C."/>
            <person name="Sharon I."/>
            <person name="Castelle C.J."/>
            <person name="Singh A."/>
            <person name="Wilkins M.J."/>
            <person name="Williams K.H."/>
            <person name="Banfield J.F."/>
        </authorList>
    </citation>
    <scope>NUCLEOTIDE SEQUENCE [LARGE SCALE GENOMIC DNA]</scope>
</reference>
<gene>
    <name evidence="6" type="ORF">UW22_C0030G0010</name>
</gene>
<dbReference type="GO" id="GO:0005524">
    <property type="term" value="F:ATP binding"/>
    <property type="evidence" value="ECO:0007669"/>
    <property type="project" value="UniProtKB-KW"/>
</dbReference>
<dbReference type="Pfam" id="PF01381">
    <property type="entry name" value="HTH_3"/>
    <property type="match status" value="1"/>
</dbReference>
<name>A0A0G1IZQ0_9BACT</name>
<dbReference type="CDD" id="cd00093">
    <property type="entry name" value="HTH_XRE"/>
    <property type="match status" value="1"/>
</dbReference>
<evidence type="ECO:0000256" key="3">
    <source>
        <dbReference type="PIRSR" id="PIRSR640198-3"/>
    </source>
</evidence>
<dbReference type="AlphaFoldDB" id="A0A0G1IZQ0"/>
<dbReference type="InterPro" id="IPR036597">
    <property type="entry name" value="Fido-like_dom_sf"/>
</dbReference>
<dbReference type="Gene3D" id="1.10.260.40">
    <property type="entry name" value="lambda repressor-like DNA-binding domains"/>
    <property type="match status" value="1"/>
</dbReference>
<evidence type="ECO:0000256" key="1">
    <source>
        <dbReference type="PIRSR" id="PIRSR640198-1"/>
    </source>
</evidence>
<evidence type="ECO:0000259" key="5">
    <source>
        <dbReference type="PROSITE" id="PS51459"/>
    </source>
</evidence>
<dbReference type="SUPFAM" id="SSF140931">
    <property type="entry name" value="Fic-like"/>
    <property type="match status" value="1"/>
</dbReference>
<dbReference type="InterPro" id="IPR040198">
    <property type="entry name" value="Fido_containing"/>
</dbReference>
<dbReference type="PANTHER" id="PTHR13504:SF38">
    <property type="entry name" value="FIDO DOMAIN-CONTAINING PROTEIN"/>
    <property type="match status" value="1"/>
</dbReference>
<accession>A0A0G1IZQ0</accession>
<dbReference type="PROSITE" id="PS50943">
    <property type="entry name" value="HTH_CROC1"/>
    <property type="match status" value="1"/>
</dbReference>
<dbReference type="InterPro" id="IPR001387">
    <property type="entry name" value="Cro/C1-type_HTH"/>
</dbReference>
<organism evidence="6 7">
    <name type="scientific">Candidatus Gottesmanbacteria bacterium GW2011_GWB1_44_11c</name>
    <dbReference type="NCBI Taxonomy" id="1618447"/>
    <lineage>
        <taxon>Bacteria</taxon>
        <taxon>Candidatus Gottesmaniibacteriota</taxon>
    </lineage>
</organism>
<feature type="domain" description="HTH cro/C1-type" evidence="4">
    <location>
        <begin position="15"/>
        <end position="52"/>
    </location>
</feature>
<feature type="active site" evidence="1">
    <location>
        <position position="236"/>
    </location>
</feature>
<feature type="site" description="Important for autoinhibition of adenylyltransferase activity" evidence="3">
    <location>
        <position position="111"/>
    </location>
</feature>
<evidence type="ECO:0000313" key="6">
    <source>
        <dbReference type="EMBL" id="KKT37292.1"/>
    </source>
</evidence>
<dbReference type="SUPFAM" id="SSF47413">
    <property type="entry name" value="lambda repressor-like DNA-binding domains"/>
    <property type="match status" value="1"/>
</dbReference>
<dbReference type="PANTHER" id="PTHR13504">
    <property type="entry name" value="FIDO DOMAIN-CONTAINING PROTEIN DDB_G0283145"/>
    <property type="match status" value="1"/>
</dbReference>
<dbReference type="SMART" id="SM00530">
    <property type="entry name" value="HTH_XRE"/>
    <property type="match status" value="1"/>
</dbReference>